<dbReference type="Gene3D" id="2.130.10.10">
    <property type="entry name" value="YVTN repeat-like/Quinoprotein amine dehydrogenase"/>
    <property type="match status" value="1"/>
</dbReference>
<keyword evidence="1 3" id="KW-0853">WD repeat</keyword>
<evidence type="ECO:0000256" key="3">
    <source>
        <dbReference type="PROSITE-ProRule" id="PRU00221"/>
    </source>
</evidence>
<gene>
    <name evidence="5" type="ORF">FHR33_000071</name>
</gene>
<evidence type="ECO:0000313" key="5">
    <source>
        <dbReference type="EMBL" id="MBB3724211.1"/>
    </source>
</evidence>
<dbReference type="Proteomes" id="UP000579945">
    <property type="component" value="Unassembled WGS sequence"/>
</dbReference>
<keyword evidence="4" id="KW-1133">Transmembrane helix</keyword>
<reference evidence="5 6" key="1">
    <citation type="submission" date="2020-08" db="EMBL/GenBank/DDBJ databases">
        <title>Sequencing the genomes of 1000 actinobacteria strains.</title>
        <authorList>
            <person name="Klenk H.-P."/>
        </authorList>
    </citation>
    <scope>NUCLEOTIDE SEQUENCE [LARGE SCALE GENOMIC DNA]</scope>
    <source>
        <strain evidence="5 6">DSM 44320</strain>
    </source>
</reference>
<dbReference type="GeneID" id="95386745"/>
<dbReference type="SUPFAM" id="SSF82171">
    <property type="entry name" value="DPP6 N-terminal domain-like"/>
    <property type="match status" value="1"/>
</dbReference>
<dbReference type="SMART" id="SM00320">
    <property type="entry name" value="WD40"/>
    <property type="match status" value="4"/>
</dbReference>
<keyword evidence="2" id="KW-0677">Repeat</keyword>
<keyword evidence="4" id="KW-0812">Transmembrane</keyword>
<dbReference type="EMBL" id="JACIBV010000001">
    <property type="protein sequence ID" value="MBB3724211.1"/>
    <property type="molecule type" value="Genomic_DNA"/>
</dbReference>
<protein>
    <submittedName>
        <fullName evidence="5">WD40 repeat protein</fullName>
    </submittedName>
</protein>
<dbReference type="InterPro" id="IPR001680">
    <property type="entry name" value="WD40_rpt"/>
</dbReference>
<dbReference type="PANTHER" id="PTHR19857">
    <property type="entry name" value="MITOCHONDRIAL DIVISION PROTEIN 1-RELATED"/>
    <property type="match status" value="1"/>
</dbReference>
<dbReference type="RefSeq" id="WP_183641848.1">
    <property type="nucleotide sequence ID" value="NZ_JACIBV010000001.1"/>
</dbReference>
<keyword evidence="4" id="KW-0472">Membrane</keyword>
<dbReference type="InterPro" id="IPR051179">
    <property type="entry name" value="WD_repeat_multifunction"/>
</dbReference>
<dbReference type="AlphaFoldDB" id="A0A7W5UY75"/>
<comment type="caution">
    <text evidence="5">The sequence shown here is derived from an EMBL/GenBank/DDBJ whole genome shotgun (WGS) entry which is preliminary data.</text>
</comment>
<sequence length="475" mass="48809">MSETDSPEVRSRRTGRGAHLLAIGVAVALLAVGVVAVVGVNKWWNVRGISSARELALRGVAARGDDRTSAVVLGAAAVAAHPDKLNRSALGETLLSGRRGVAAPAGAIRAMALSDDGRTALMSIVDQGVTWRSLDSPIQEEVPLKLGLDEEALEASIEEEGRKREAPFVASIPLEGEASATALEVSSDGRQAVIGALDGSLGLWRLDDSARPVRVAKVPGQNSFMVASVALAADGRTVLAGYERGSVLVWDLSRGEQLATLPGHSSWIGGVALSDDGRVAVTISRGSGYVWNLADRRSPVRVGAIPRAGVDGEGLDLSADGRTAMIGGQLWNLSNPARPTLVNPVAKEVDGVSLSSDGQVALTTDGAGSATLWRIADPARPVKVAEVAGVGELDLDYLTMYDVKESPGSAMLSGDGGTVLAVSAEGGALFMDVAGLSGDPLRDACAEIAEDSTAGLVSMRERLAGGSFVEPCDGG</sequence>
<name>A0A7W5UY75_9ACTN</name>
<dbReference type="PROSITE" id="PS50082">
    <property type="entry name" value="WD_REPEATS_2"/>
    <property type="match status" value="1"/>
</dbReference>
<keyword evidence="6" id="KW-1185">Reference proteome</keyword>
<proteinExistence type="predicted"/>
<organism evidence="5 6">
    <name type="scientific">Nonomuraea dietziae</name>
    <dbReference type="NCBI Taxonomy" id="65515"/>
    <lineage>
        <taxon>Bacteria</taxon>
        <taxon>Bacillati</taxon>
        <taxon>Actinomycetota</taxon>
        <taxon>Actinomycetes</taxon>
        <taxon>Streptosporangiales</taxon>
        <taxon>Streptosporangiaceae</taxon>
        <taxon>Nonomuraea</taxon>
    </lineage>
</organism>
<evidence type="ECO:0000256" key="1">
    <source>
        <dbReference type="ARBA" id="ARBA00022574"/>
    </source>
</evidence>
<evidence type="ECO:0000313" key="6">
    <source>
        <dbReference type="Proteomes" id="UP000579945"/>
    </source>
</evidence>
<feature type="repeat" description="WD" evidence="3">
    <location>
        <begin position="226"/>
        <end position="260"/>
    </location>
</feature>
<accession>A0A7W5UY75</accession>
<dbReference type="InterPro" id="IPR015943">
    <property type="entry name" value="WD40/YVTN_repeat-like_dom_sf"/>
</dbReference>
<dbReference type="Pfam" id="PF00400">
    <property type="entry name" value="WD40"/>
    <property type="match status" value="2"/>
</dbReference>
<evidence type="ECO:0000256" key="2">
    <source>
        <dbReference type="ARBA" id="ARBA00022737"/>
    </source>
</evidence>
<evidence type="ECO:0000256" key="4">
    <source>
        <dbReference type="SAM" id="Phobius"/>
    </source>
</evidence>
<feature type="transmembrane region" description="Helical" evidence="4">
    <location>
        <begin position="20"/>
        <end position="44"/>
    </location>
</feature>